<gene>
    <name evidence="2" type="primary">Contig6392.g6839</name>
    <name evidence="2" type="ORF">STYLEM_154</name>
</gene>
<keyword evidence="3" id="KW-1185">Reference proteome</keyword>
<evidence type="ECO:0000313" key="3">
    <source>
        <dbReference type="Proteomes" id="UP000039865"/>
    </source>
</evidence>
<evidence type="ECO:0000256" key="1">
    <source>
        <dbReference type="SAM" id="Phobius"/>
    </source>
</evidence>
<evidence type="ECO:0000313" key="2">
    <source>
        <dbReference type="EMBL" id="CDW71213.1"/>
    </source>
</evidence>
<keyword evidence="1" id="KW-0472">Membrane</keyword>
<feature type="transmembrane region" description="Helical" evidence="1">
    <location>
        <begin position="234"/>
        <end position="251"/>
    </location>
</feature>
<dbReference type="OrthoDB" id="7933078at2759"/>
<dbReference type="InParanoid" id="A0A077ZMQ1"/>
<protein>
    <recommendedName>
        <fullName evidence="4">Transmembrane protein</fullName>
    </recommendedName>
</protein>
<reference evidence="2 3" key="1">
    <citation type="submission" date="2014-06" db="EMBL/GenBank/DDBJ databases">
        <authorList>
            <person name="Swart Estienne"/>
        </authorList>
    </citation>
    <scope>NUCLEOTIDE SEQUENCE [LARGE SCALE GENOMIC DNA]</scope>
    <source>
        <strain evidence="2 3">130c</strain>
    </source>
</reference>
<dbReference type="AlphaFoldDB" id="A0A077ZMQ1"/>
<sequence>MKWVNISIPLIKIELCRNLLLHQLKAYRSNHPLQEQATMYDPNLYEQQQYSHGYYQEGQYNMNAFQNQNYGIEGNYPKEVPPEVQVEIMKQQEEDKKKKAKLCLNFLPGFKGKTNKQQFIIKVYSLLFIMLGITFGFVLITMLTPIPLNYICLFLYTIFTTYFVAAICAFIDAQIVLIAAILTMTIFFALTFLTFFMISSNKKYGLTYDDYVIGALLLYSVIYKYQKFIDCQDVITLFLWVIAILGASKSASSS</sequence>
<name>A0A077ZMQ1_STYLE</name>
<feature type="transmembrane region" description="Helical" evidence="1">
    <location>
        <begin position="175"/>
        <end position="198"/>
    </location>
</feature>
<keyword evidence="1" id="KW-1133">Transmembrane helix</keyword>
<keyword evidence="1" id="KW-0812">Transmembrane</keyword>
<organism evidence="2 3">
    <name type="scientific">Stylonychia lemnae</name>
    <name type="common">Ciliate</name>
    <dbReference type="NCBI Taxonomy" id="5949"/>
    <lineage>
        <taxon>Eukaryota</taxon>
        <taxon>Sar</taxon>
        <taxon>Alveolata</taxon>
        <taxon>Ciliophora</taxon>
        <taxon>Intramacronucleata</taxon>
        <taxon>Spirotrichea</taxon>
        <taxon>Stichotrichia</taxon>
        <taxon>Sporadotrichida</taxon>
        <taxon>Oxytrichidae</taxon>
        <taxon>Stylonychinae</taxon>
        <taxon>Stylonychia</taxon>
    </lineage>
</organism>
<proteinExistence type="predicted"/>
<dbReference type="Proteomes" id="UP000039865">
    <property type="component" value="Unassembled WGS sequence"/>
</dbReference>
<evidence type="ECO:0008006" key="4">
    <source>
        <dbReference type="Google" id="ProtNLM"/>
    </source>
</evidence>
<accession>A0A077ZMQ1</accession>
<feature type="transmembrane region" description="Helical" evidence="1">
    <location>
        <begin position="148"/>
        <end position="168"/>
    </location>
</feature>
<dbReference type="EMBL" id="CCKQ01000145">
    <property type="protein sequence ID" value="CDW71213.1"/>
    <property type="molecule type" value="Genomic_DNA"/>
</dbReference>
<feature type="transmembrane region" description="Helical" evidence="1">
    <location>
        <begin position="119"/>
        <end position="142"/>
    </location>
</feature>